<dbReference type="InterPro" id="IPR020980">
    <property type="entry name" value="Membrane_HflK_N"/>
</dbReference>
<dbReference type="AlphaFoldDB" id="D0KVK3"/>
<evidence type="ECO:0000313" key="10">
    <source>
        <dbReference type="Proteomes" id="UP000009102"/>
    </source>
</evidence>
<dbReference type="InterPro" id="IPR001107">
    <property type="entry name" value="Band_7"/>
</dbReference>
<feature type="region of interest" description="Disordered" evidence="7">
    <location>
        <begin position="339"/>
        <end position="378"/>
    </location>
</feature>
<feature type="compositionally biased region" description="Polar residues" evidence="7">
    <location>
        <begin position="351"/>
        <end position="365"/>
    </location>
</feature>
<evidence type="ECO:0000256" key="1">
    <source>
        <dbReference type="ARBA" id="ARBA00004167"/>
    </source>
</evidence>
<dbReference type="Pfam" id="PF12221">
    <property type="entry name" value="HflK_N"/>
    <property type="match status" value="1"/>
</dbReference>
<dbReference type="CDD" id="cd03404">
    <property type="entry name" value="SPFH_HflK"/>
    <property type="match status" value="1"/>
</dbReference>
<keyword evidence="5 6" id="KW-0472">Membrane</keyword>
<dbReference type="RefSeq" id="WP_012824865.1">
    <property type="nucleotide sequence ID" value="NC_013422.1"/>
</dbReference>
<feature type="domain" description="Band 7" evidence="8">
    <location>
        <begin position="66"/>
        <end position="227"/>
    </location>
</feature>
<evidence type="ECO:0000259" key="8">
    <source>
        <dbReference type="SMART" id="SM00244"/>
    </source>
</evidence>
<dbReference type="InterPro" id="IPR010201">
    <property type="entry name" value="HflK"/>
</dbReference>
<organism evidence="9 10">
    <name type="scientific">Halothiobacillus neapolitanus (strain ATCC 23641 / DSM 15147 / CIP 104769 / NCIMB 8539 / c2)</name>
    <name type="common">Thiobacillus neapolitanus</name>
    <dbReference type="NCBI Taxonomy" id="555778"/>
    <lineage>
        <taxon>Bacteria</taxon>
        <taxon>Pseudomonadati</taxon>
        <taxon>Pseudomonadota</taxon>
        <taxon>Gammaproteobacteria</taxon>
        <taxon>Chromatiales</taxon>
        <taxon>Halothiobacillaceae</taxon>
        <taxon>Halothiobacillus</taxon>
    </lineage>
</organism>
<name>D0KVK3_HALNC</name>
<dbReference type="Proteomes" id="UP000009102">
    <property type="component" value="Chromosome"/>
</dbReference>
<dbReference type="STRING" id="555778.Hneap_2011"/>
<keyword evidence="3 6" id="KW-0812">Transmembrane</keyword>
<evidence type="ECO:0000256" key="6">
    <source>
        <dbReference type="RuleBase" id="RU364113"/>
    </source>
</evidence>
<dbReference type="PANTHER" id="PTHR43327">
    <property type="entry name" value="STOMATIN-LIKE PROTEIN 2, MITOCHONDRIAL"/>
    <property type="match status" value="1"/>
</dbReference>
<dbReference type="InterPro" id="IPR036013">
    <property type="entry name" value="Band_7/SPFH_dom_sf"/>
</dbReference>
<sequence>MAWNEPGGSGKDNDPWSNPRRSGKPPNIDEAIERLQKKFGGAMGGAGGGKGIAVVAVLLIVVWLLSGIYIIDAGQRGVELQFGKYTDTTRAGPHWHLPYPIGTVVKVNVDELRDKQLKMTSLTNDENIVEVRIGSQFLVTDPVKYLFNVRDPDGTLSDVMQSAIREVIGSKKMDNVLTEGRAEIVSLVRDRMQNLLDGYDTGLKVQSVNLQDIQPPEAVQPAFEDAIRAREDEQRYISEASAYANKVVPRARGAAAQILEQAKGYESKVTNEALGDASRFEQLLKSYKLAPDIARERMYLDAVSGVLSKNKSIVVDSGSGNNVFYLPLGSNDARAPSGKAIDIDSLPLPSLPSQADNGNSRGSLTSDDRGDLRSRNAP</sequence>
<feature type="region of interest" description="Disordered" evidence="7">
    <location>
        <begin position="1"/>
        <end position="27"/>
    </location>
</feature>
<dbReference type="OrthoDB" id="9779595at2"/>
<dbReference type="SMART" id="SM00244">
    <property type="entry name" value="PHB"/>
    <property type="match status" value="1"/>
</dbReference>
<dbReference type="InterPro" id="IPR050710">
    <property type="entry name" value="Band7/mec-2_domain"/>
</dbReference>
<evidence type="ECO:0000256" key="7">
    <source>
        <dbReference type="SAM" id="MobiDB-lite"/>
    </source>
</evidence>
<feature type="compositionally biased region" description="Basic and acidic residues" evidence="7">
    <location>
        <begin position="366"/>
        <end position="378"/>
    </location>
</feature>
<dbReference type="PANTHER" id="PTHR43327:SF2">
    <property type="entry name" value="MODULATOR OF FTSH PROTEASE HFLK"/>
    <property type="match status" value="1"/>
</dbReference>
<accession>D0KVK3</accession>
<dbReference type="Gene3D" id="3.30.479.30">
    <property type="entry name" value="Band 7 domain"/>
    <property type="match status" value="1"/>
</dbReference>
<evidence type="ECO:0000256" key="2">
    <source>
        <dbReference type="ARBA" id="ARBA00006971"/>
    </source>
</evidence>
<dbReference type="NCBIfam" id="TIGR01933">
    <property type="entry name" value="hflK"/>
    <property type="match status" value="1"/>
</dbReference>
<comment type="function">
    <text evidence="6">HflC and HflK could encode or regulate a protease.</text>
</comment>
<dbReference type="HOGENOM" id="CLU_039173_1_0_6"/>
<dbReference type="SUPFAM" id="SSF117892">
    <property type="entry name" value="Band 7/SPFH domain"/>
    <property type="match status" value="1"/>
</dbReference>
<keyword evidence="10" id="KW-1185">Reference proteome</keyword>
<proteinExistence type="inferred from homology"/>
<feature type="transmembrane region" description="Helical" evidence="6">
    <location>
        <begin position="51"/>
        <end position="71"/>
    </location>
</feature>
<comment type="subcellular location">
    <subcellularLocation>
        <location evidence="1">Membrane</location>
        <topology evidence="1">Single-pass membrane protein</topology>
    </subcellularLocation>
</comment>
<dbReference type="GO" id="GO:0016020">
    <property type="term" value="C:membrane"/>
    <property type="evidence" value="ECO:0007669"/>
    <property type="project" value="UniProtKB-SubCell"/>
</dbReference>
<gene>
    <name evidence="9" type="ordered locus">Hneap_2011</name>
</gene>
<dbReference type="KEGG" id="hna:Hneap_2011"/>
<dbReference type="eggNOG" id="COG0330">
    <property type="taxonomic scope" value="Bacteria"/>
</dbReference>
<dbReference type="EMBL" id="CP001801">
    <property type="protein sequence ID" value="ACX96833.1"/>
    <property type="molecule type" value="Genomic_DNA"/>
</dbReference>
<keyword evidence="4 6" id="KW-1133">Transmembrane helix</keyword>
<evidence type="ECO:0000313" key="9">
    <source>
        <dbReference type="EMBL" id="ACX96833.1"/>
    </source>
</evidence>
<evidence type="ECO:0000256" key="4">
    <source>
        <dbReference type="ARBA" id="ARBA00022989"/>
    </source>
</evidence>
<protein>
    <recommendedName>
        <fullName evidence="6">Protein HflK</fullName>
    </recommendedName>
</protein>
<dbReference type="Pfam" id="PF01145">
    <property type="entry name" value="Band_7"/>
    <property type="match status" value="1"/>
</dbReference>
<evidence type="ECO:0000256" key="3">
    <source>
        <dbReference type="ARBA" id="ARBA00022692"/>
    </source>
</evidence>
<evidence type="ECO:0000256" key="5">
    <source>
        <dbReference type="ARBA" id="ARBA00023136"/>
    </source>
</evidence>
<comment type="subunit">
    <text evidence="6">HflC and HflK may interact to form a multimeric complex.</text>
</comment>
<comment type="similarity">
    <text evidence="2 6">Belongs to the band 7/mec-2 family. HflK subfamily.</text>
</comment>
<reference evidence="9 10" key="1">
    <citation type="submission" date="2009-10" db="EMBL/GenBank/DDBJ databases">
        <title>Complete sequence of Halothiobacillus neapolitanus c2.</title>
        <authorList>
            <consortium name="US DOE Joint Genome Institute"/>
            <person name="Lucas S."/>
            <person name="Copeland A."/>
            <person name="Lapidus A."/>
            <person name="Glavina del Rio T."/>
            <person name="Tice H."/>
            <person name="Bruce D."/>
            <person name="Goodwin L."/>
            <person name="Pitluck S."/>
            <person name="Davenport K."/>
            <person name="Brettin T."/>
            <person name="Detter J.C."/>
            <person name="Han C."/>
            <person name="Tapia R."/>
            <person name="Larimer F."/>
            <person name="Land M."/>
            <person name="Hauser L."/>
            <person name="Kyrpides N."/>
            <person name="Mikhailova N."/>
            <person name="Kerfeld C."/>
            <person name="Cannon G."/>
            <person name="Heinhort S."/>
        </authorList>
    </citation>
    <scope>NUCLEOTIDE SEQUENCE [LARGE SCALE GENOMIC DNA]</scope>
    <source>
        <strain evidence="10">ATCC 23641 / c2</strain>
    </source>
</reference>